<dbReference type="AlphaFoldDB" id="A0A9P3GSK5"/>
<gene>
    <name evidence="3" type="ORF">PsYK624_148630</name>
</gene>
<dbReference type="Proteomes" id="UP000703269">
    <property type="component" value="Unassembled WGS sequence"/>
</dbReference>
<name>A0A9P3GSK5_9APHY</name>
<evidence type="ECO:0000313" key="4">
    <source>
        <dbReference type="Proteomes" id="UP000703269"/>
    </source>
</evidence>
<evidence type="ECO:0000256" key="2">
    <source>
        <dbReference type="SAM" id="Phobius"/>
    </source>
</evidence>
<accession>A0A9P3GSK5</accession>
<evidence type="ECO:0000313" key="3">
    <source>
        <dbReference type="EMBL" id="GJE98629.1"/>
    </source>
</evidence>
<keyword evidence="2" id="KW-1133">Transmembrane helix</keyword>
<reference evidence="3 4" key="1">
    <citation type="submission" date="2021-08" db="EMBL/GenBank/DDBJ databases">
        <title>Draft Genome Sequence of Phanerochaete sordida strain YK-624.</title>
        <authorList>
            <person name="Mori T."/>
            <person name="Dohra H."/>
            <person name="Suzuki T."/>
            <person name="Kawagishi H."/>
            <person name="Hirai H."/>
        </authorList>
    </citation>
    <scope>NUCLEOTIDE SEQUENCE [LARGE SCALE GENOMIC DNA]</scope>
    <source>
        <strain evidence="3 4">YK-624</strain>
    </source>
</reference>
<evidence type="ECO:0000256" key="1">
    <source>
        <dbReference type="SAM" id="MobiDB-lite"/>
    </source>
</evidence>
<protein>
    <submittedName>
        <fullName evidence="3">Uncharacterized protein</fullName>
    </submittedName>
</protein>
<comment type="caution">
    <text evidence="3">The sequence shown here is derived from an EMBL/GenBank/DDBJ whole genome shotgun (WGS) entry which is preliminary data.</text>
</comment>
<proteinExistence type="predicted"/>
<feature type="transmembrane region" description="Helical" evidence="2">
    <location>
        <begin position="183"/>
        <end position="209"/>
    </location>
</feature>
<organism evidence="3 4">
    <name type="scientific">Phanerochaete sordida</name>
    <dbReference type="NCBI Taxonomy" id="48140"/>
    <lineage>
        <taxon>Eukaryota</taxon>
        <taxon>Fungi</taxon>
        <taxon>Dikarya</taxon>
        <taxon>Basidiomycota</taxon>
        <taxon>Agaricomycotina</taxon>
        <taxon>Agaricomycetes</taxon>
        <taxon>Polyporales</taxon>
        <taxon>Phanerochaetaceae</taxon>
        <taxon>Phanerochaete</taxon>
    </lineage>
</organism>
<dbReference type="Gene3D" id="2.60.120.260">
    <property type="entry name" value="Galactose-binding domain-like"/>
    <property type="match status" value="1"/>
</dbReference>
<feature type="compositionally biased region" description="Polar residues" evidence="1">
    <location>
        <begin position="164"/>
        <end position="177"/>
    </location>
</feature>
<sequence>MANVTRVDDRDARVVYTGKFREEGKPPFEFNGTTHGTQRNGSTISFSFNGTNVAWFGTFGGGNPPMGPPSVVDFVVDGDPTTASTLTAQQPLHAMYSQTFYTSPPLSTGTHNIVVTVLDAQNDALWFDYLQFTPEQDRDDQHPSRSSSTSSTPSQSIVPTSSQATLTQVPTPSISPAPSHQSLSLGIILLAAITSSATLLLLVAVFVFWRRRQSLRRRRDEYARARILARRHGPAGVHNMQELAAAAGVLEQGPGKEAEKETDTVEHGQAL</sequence>
<keyword evidence="2" id="KW-0812">Transmembrane</keyword>
<keyword evidence="2" id="KW-0472">Membrane</keyword>
<keyword evidence="4" id="KW-1185">Reference proteome</keyword>
<feature type="region of interest" description="Disordered" evidence="1">
    <location>
        <begin position="136"/>
        <end position="177"/>
    </location>
</feature>
<dbReference type="EMBL" id="BPQB01000091">
    <property type="protein sequence ID" value="GJE98629.1"/>
    <property type="molecule type" value="Genomic_DNA"/>
</dbReference>
<dbReference type="OrthoDB" id="3265734at2759"/>
<feature type="compositionally biased region" description="Low complexity" evidence="1">
    <location>
        <begin position="144"/>
        <end position="163"/>
    </location>
</feature>